<reference evidence="4" key="1">
    <citation type="submission" date="2023-08" db="EMBL/GenBank/DDBJ databases">
        <title>Rhodospirillaceae gen. nov., a novel taxon isolated from the Yangtze River Yuezi River estuary sludge.</title>
        <authorList>
            <person name="Ruan L."/>
        </authorList>
    </citation>
    <scope>NUCLEOTIDE SEQUENCE [LARGE SCALE GENOMIC DNA]</scope>
    <source>
        <strain evidence="4">R-7</strain>
    </source>
</reference>
<dbReference type="EMBL" id="JAUYVI010000004">
    <property type="protein sequence ID" value="MDQ7249035.1"/>
    <property type="molecule type" value="Genomic_DNA"/>
</dbReference>
<name>A0ABU0YMU3_9PROT</name>
<feature type="signal peptide" evidence="2">
    <location>
        <begin position="1"/>
        <end position="19"/>
    </location>
</feature>
<comment type="caution">
    <text evidence="3">The sequence shown here is derived from an EMBL/GenBank/DDBJ whole genome shotgun (WGS) entry which is preliminary data.</text>
</comment>
<keyword evidence="2" id="KW-0732">Signal</keyword>
<dbReference type="Proteomes" id="UP001230156">
    <property type="component" value="Unassembled WGS sequence"/>
</dbReference>
<evidence type="ECO:0000256" key="1">
    <source>
        <dbReference type="SAM" id="MobiDB-lite"/>
    </source>
</evidence>
<feature type="chain" id="PRO_5045370803" evidence="2">
    <location>
        <begin position="20"/>
        <end position="103"/>
    </location>
</feature>
<dbReference type="RefSeq" id="WP_379956563.1">
    <property type="nucleotide sequence ID" value="NZ_JAUYVI010000004.1"/>
</dbReference>
<evidence type="ECO:0000256" key="2">
    <source>
        <dbReference type="SAM" id="SignalP"/>
    </source>
</evidence>
<evidence type="ECO:0000313" key="4">
    <source>
        <dbReference type="Proteomes" id="UP001230156"/>
    </source>
</evidence>
<keyword evidence="4" id="KW-1185">Reference proteome</keyword>
<feature type="compositionally biased region" description="Basic and acidic residues" evidence="1">
    <location>
        <begin position="57"/>
        <end position="72"/>
    </location>
</feature>
<protein>
    <submittedName>
        <fullName evidence="3">Uncharacterized protein</fullName>
    </submittedName>
</protein>
<feature type="region of interest" description="Disordered" evidence="1">
    <location>
        <begin position="21"/>
        <end position="103"/>
    </location>
</feature>
<feature type="compositionally biased region" description="Polar residues" evidence="1">
    <location>
        <begin position="22"/>
        <end position="46"/>
    </location>
</feature>
<feature type="compositionally biased region" description="Gly residues" evidence="1">
    <location>
        <begin position="91"/>
        <end position="103"/>
    </location>
</feature>
<accession>A0ABU0YMU3</accession>
<sequence>MFIALSTAVGLSMAYSALADQAGTTGDTPETAQIGTGDTAVDTSGDPSVGHRPAPYVRKDSGVEFRRNDHPAGARSTGASPGSSDGSSDSSGGGGGGGGSSGG</sequence>
<proteinExistence type="predicted"/>
<gene>
    <name evidence="3" type="ORF">Q8A70_15215</name>
</gene>
<evidence type="ECO:0000313" key="3">
    <source>
        <dbReference type="EMBL" id="MDQ7249035.1"/>
    </source>
</evidence>
<organism evidence="3 4">
    <name type="scientific">Dongia sedimenti</name>
    <dbReference type="NCBI Taxonomy" id="3064282"/>
    <lineage>
        <taxon>Bacteria</taxon>
        <taxon>Pseudomonadati</taxon>
        <taxon>Pseudomonadota</taxon>
        <taxon>Alphaproteobacteria</taxon>
        <taxon>Rhodospirillales</taxon>
        <taxon>Dongiaceae</taxon>
        <taxon>Dongia</taxon>
    </lineage>
</organism>